<evidence type="ECO:0000256" key="1">
    <source>
        <dbReference type="SAM" id="MobiDB-lite"/>
    </source>
</evidence>
<evidence type="ECO:0000313" key="3">
    <source>
        <dbReference type="Proteomes" id="UP000507470"/>
    </source>
</evidence>
<evidence type="ECO:0008006" key="4">
    <source>
        <dbReference type="Google" id="ProtNLM"/>
    </source>
</evidence>
<accession>A0A6J8AF01</accession>
<organism evidence="2 3">
    <name type="scientific">Mytilus coruscus</name>
    <name type="common">Sea mussel</name>
    <dbReference type="NCBI Taxonomy" id="42192"/>
    <lineage>
        <taxon>Eukaryota</taxon>
        <taxon>Metazoa</taxon>
        <taxon>Spiralia</taxon>
        <taxon>Lophotrochozoa</taxon>
        <taxon>Mollusca</taxon>
        <taxon>Bivalvia</taxon>
        <taxon>Autobranchia</taxon>
        <taxon>Pteriomorphia</taxon>
        <taxon>Mytilida</taxon>
        <taxon>Mytiloidea</taxon>
        <taxon>Mytilidae</taxon>
        <taxon>Mytilinae</taxon>
        <taxon>Mytilus</taxon>
    </lineage>
</organism>
<dbReference type="AlphaFoldDB" id="A0A6J8AF01"/>
<sequence>MAANVDIEKQFLRLIMFCHKISLPVVRTFFVSGVLGCPDYNNDISTFLEHHKHEIFHLVGDYKCCQCTNLPSLQLSSLKFRLGNDQFKKLYEIGLSQPGHFMKGSRGRVFQQCLCCVTVRKETDPKTYDISLLFAILYNCVELSDNRRLWLDTIRKGRNRLCHLNDINDLSENELQTLWGNLECSVVRLAEEIHSLPYYKECIEQHVDTFKYTDYNREAIIPIIESMRSEINNNINEVIQNQMISQEEVRCLTIHVEQLSQNCKRDNKNMFNHVSESAKTIVDLHQDAVHQMSAQVAKCHIEEVELIKDQNKAVIESSKKVSGTMEHVIEKLNFLVDIAIDNTKYQHTENNSTLPKGGQSNKRSTTQEQKYSEEQEIKRCKLHWRIETPEYLEHKKDDIVKAMKNAIEIVKIGTSHEIEDINEGSITIDTLLPISILQDEKAFHHSIRKFLDAMVSICRIDTSIPLEVKVQITFIDQEQGSVRYSIDEINHTTTINRAVQAVPTMMDKSTTAMESPINETTDNPNCIEKAVGVLMVYSMKIKDNALLPTSKLPFFRTNDDDSKGITITNLDHTNMVLLGCFDDVEWVESILTVCESLTPICQIQNTKMTKKLLNQVKHIVYIASMSSQESYNLKPLLECLSESKLLPKKIVTIKRDHIMLPDVLKKSKQINISVVEKEWVSNVMDAIAMTGSTLYSLTLFMKKNSTRIRNFNLMHGQPYCDETYGTFFILGSFKHVSFINSILSKYESKLTSFRDFEIRVQPNSWISLNTDSMKGIICVPSEDFQLEYLFHPVIKHMKLWPTNVLTVLINQMDLPKILKGTKPIDATRNNEDWVPEFIDAVQTMPSKAYVLRYRDEHYIRRQRYIQNVKGNEIIDKGLILVMGSTRAIQRFDNVLSKNDQTPMMQLVQVPFKQLRSSTIKSMICVIANSNEDLSLHPNMKQFACWPNNVITVVMENMTVPDLLKETTHIFETGNEANWLTDVMDAINRSNVTVIIENYQICRLQCSHVVLDKNGNDCVTLTNTTKNCNDVETKCDAKTNTSTFDVFMSNFDLSNEHLFDVKRDQIIRRIAVFLSGYFWDNTVSIVNILRFSCGELHDVNHEDVLLMGNTLDVQWFYSALYRLKNAVHSEIKLTQISLEKLCRKTVKSIICVVQESSKEEDFFLYQNIKDFECWPKNVITIVRDEMTVPNLFEGTNRIDATGRQEKWLSKVMDAINKASKSFVCLKNISNNDDGR</sequence>
<keyword evidence="3" id="KW-1185">Reference proteome</keyword>
<feature type="compositionally biased region" description="Polar residues" evidence="1">
    <location>
        <begin position="348"/>
        <end position="369"/>
    </location>
</feature>
<dbReference type="EMBL" id="CACVKT020001248">
    <property type="protein sequence ID" value="CAC5366413.1"/>
    <property type="molecule type" value="Genomic_DNA"/>
</dbReference>
<reference evidence="2 3" key="1">
    <citation type="submission" date="2020-06" db="EMBL/GenBank/DDBJ databases">
        <authorList>
            <person name="Li R."/>
            <person name="Bekaert M."/>
        </authorList>
    </citation>
    <scope>NUCLEOTIDE SEQUENCE [LARGE SCALE GENOMIC DNA]</scope>
    <source>
        <strain evidence="3">wild</strain>
    </source>
</reference>
<proteinExistence type="predicted"/>
<name>A0A6J8AF01_MYTCO</name>
<dbReference type="Proteomes" id="UP000507470">
    <property type="component" value="Unassembled WGS sequence"/>
</dbReference>
<gene>
    <name evidence="2" type="ORF">MCOR_6726</name>
</gene>
<dbReference type="OrthoDB" id="6189865at2759"/>
<feature type="region of interest" description="Disordered" evidence="1">
    <location>
        <begin position="348"/>
        <end position="372"/>
    </location>
</feature>
<protein>
    <recommendedName>
        <fullName evidence="4">DZIP3-like HEPN domain-containing protein</fullName>
    </recommendedName>
</protein>
<evidence type="ECO:0000313" key="2">
    <source>
        <dbReference type="EMBL" id="CAC5366413.1"/>
    </source>
</evidence>